<evidence type="ECO:0000313" key="3">
    <source>
        <dbReference type="EMBL" id="RRT80961.1"/>
    </source>
</evidence>
<feature type="compositionally biased region" description="Low complexity" evidence="1">
    <location>
        <begin position="128"/>
        <end position="141"/>
    </location>
</feature>
<evidence type="ECO:0000256" key="1">
    <source>
        <dbReference type="SAM" id="MobiDB-lite"/>
    </source>
</evidence>
<evidence type="ECO:0000313" key="4">
    <source>
        <dbReference type="Proteomes" id="UP000287651"/>
    </source>
</evidence>
<comment type="caution">
    <text evidence="3">The sequence shown here is derived from an EMBL/GenBank/DDBJ whole genome shotgun (WGS) entry which is preliminary data.</text>
</comment>
<name>A0A427AXK4_ENSVE</name>
<gene>
    <name evidence="3" type="ORF">B296_00014523</name>
</gene>
<keyword evidence="2" id="KW-0812">Transmembrane</keyword>
<keyword evidence="2" id="KW-1133">Transmembrane helix</keyword>
<proteinExistence type="predicted"/>
<accession>A0A427AXK4</accession>
<feature type="transmembrane region" description="Helical" evidence="2">
    <location>
        <begin position="90"/>
        <end position="110"/>
    </location>
</feature>
<organism evidence="3 4">
    <name type="scientific">Ensete ventricosum</name>
    <name type="common">Abyssinian banana</name>
    <name type="synonym">Musa ensete</name>
    <dbReference type="NCBI Taxonomy" id="4639"/>
    <lineage>
        <taxon>Eukaryota</taxon>
        <taxon>Viridiplantae</taxon>
        <taxon>Streptophyta</taxon>
        <taxon>Embryophyta</taxon>
        <taxon>Tracheophyta</taxon>
        <taxon>Spermatophyta</taxon>
        <taxon>Magnoliopsida</taxon>
        <taxon>Liliopsida</taxon>
        <taxon>Zingiberales</taxon>
        <taxon>Musaceae</taxon>
        <taxon>Ensete</taxon>
    </lineage>
</organism>
<dbReference type="EMBL" id="AMZH03001022">
    <property type="protein sequence ID" value="RRT80961.1"/>
    <property type="molecule type" value="Genomic_DNA"/>
</dbReference>
<sequence>MTGRGSAEASSHCLGCRPANTRWIEAFGRGGGRCSRPPACKVQMKQSCALAAGAEGLRYTDSSGLGEEKHKCSLMGGAELMRERSMAFMIARPIFPLVSFCSVLINVAGLDRFQRRRGKKLGRRDKTSSGSPTGPSSNKSSAELPGKPFKWGKRDPCDG</sequence>
<dbReference type="AlphaFoldDB" id="A0A427AXK4"/>
<dbReference type="Proteomes" id="UP000287651">
    <property type="component" value="Unassembled WGS sequence"/>
</dbReference>
<protein>
    <submittedName>
        <fullName evidence="3">Uncharacterized protein</fullName>
    </submittedName>
</protein>
<reference evidence="3 4" key="1">
    <citation type="journal article" date="2014" name="Agronomy (Basel)">
        <title>A Draft Genome Sequence for Ensete ventricosum, the Drought-Tolerant Tree Against Hunger.</title>
        <authorList>
            <person name="Harrison J."/>
            <person name="Moore K.A."/>
            <person name="Paszkiewicz K."/>
            <person name="Jones T."/>
            <person name="Grant M."/>
            <person name="Ambacheew D."/>
            <person name="Muzemil S."/>
            <person name="Studholme D.J."/>
        </authorList>
    </citation>
    <scope>NUCLEOTIDE SEQUENCE [LARGE SCALE GENOMIC DNA]</scope>
</reference>
<feature type="region of interest" description="Disordered" evidence="1">
    <location>
        <begin position="117"/>
        <end position="159"/>
    </location>
</feature>
<keyword evidence="2" id="KW-0472">Membrane</keyword>
<evidence type="ECO:0000256" key="2">
    <source>
        <dbReference type="SAM" id="Phobius"/>
    </source>
</evidence>